<dbReference type="InterPro" id="IPR011006">
    <property type="entry name" value="CheY-like_superfamily"/>
</dbReference>
<dbReference type="Proteomes" id="UP000546701">
    <property type="component" value="Unassembled WGS sequence"/>
</dbReference>
<dbReference type="InterPro" id="IPR036890">
    <property type="entry name" value="HATPase_C_sf"/>
</dbReference>
<dbReference type="PROSITE" id="PS50109">
    <property type="entry name" value="HIS_KIN"/>
    <property type="match status" value="1"/>
</dbReference>
<reference evidence="8 9" key="1">
    <citation type="submission" date="2020-08" db="EMBL/GenBank/DDBJ databases">
        <title>Genomic Encyclopedia of Type Strains, Phase IV (KMG-IV): sequencing the most valuable type-strain genomes for metagenomic binning, comparative biology and taxonomic classification.</title>
        <authorList>
            <person name="Goeker M."/>
        </authorList>
    </citation>
    <scope>NUCLEOTIDE SEQUENCE [LARGE SCALE GENOMIC DNA]</scope>
    <source>
        <strain evidence="8 9">DSM 103336</strain>
    </source>
</reference>
<name>A0A7W9F158_9SPHN</name>
<dbReference type="EC" id="2.7.13.3" evidence="2"/>
<dbReference type="InterPro" id="IPR004358">
    <property type="entry name" value="Sig_transdc_His_kin-like_C"/>
</dbReference>
<protein>
    <recommendedName>
        <fullName evidence="2">histidine kinase</fullName>
        <ecNumber evidence="2">2.7.13.3</ecNumber>
    </recommendedName>
</protein>
<dbReference type="PROSITE" id="PS50110">
    <property type="entry name" value="RESPONSE_REGULATORY"/>
    <property type="match status" value="1"/>
</dbReference>
<dbReference type="GO" id="GO:0009927">
    <property type="term" value="F:histidine phosphotransfer kinase activity"/>
    <property type="evidence" value="ECO:0007669"/>
    <property type="project" value="TreeGrafter"/>
</dbReference>
<evidence type="ECO:0000256" key="4">
    <source>
        <dbReference type="ARBA" id="ARBA00022777"/>
    </source>
</evidence>
<dbReference type="Pfam" id="PF00072">
    <property type="entry name" value="Response_reg"/>
    <property type="match status" value="1"/>
</dbReference>
<keyword evidence="4" id="KW-0418">Kinase</keyword>
<keyword evidence="9" id="KW-1185">Reference proteome</keyword>
<evidence type="ECO:0000256" key="3">
    <source>
        <dbReference type="ARBA" id="ARBA00022679"/>
    </source>
</evidence>
<dbReference type="PANTHER" id="PTHR43047:SF72">
    <property type="entry name" value="OSMOSENSING HISTIDINE PROTEIN KINASE SLN1"/>
    <property type="match status" value="1"/>
</dbReference>
<feature type="domain" description="Response regulatory" evidence="7">
    <location>
        <begin position="123"/>
        <end position="236"/>
    </location>
</feature>
<dbReference type="GO" id="GO:0005886">
    <property type="term" value="C:plasma membrane"/>
    <property type="evidence" value="ECO:0007669"/>
    <property type="project" value="TreeGrafter"/>
</dbReference>
<dbReference type="SUPFAM" id="SSF52172">
    <property type="entry name" value="CheY-like"/>
    <property type="match status" value="1"/>
</dbReference>
<sequence>MKQQGRLTITVQPCDRIPPVRGHGARMGEWVCISIVDTGSGIAADDLERIFEPFVTSKEVGHGTGLGLSQVFGFAKQSGGDVIATSEVGEGAKFTLFLPREVELSTSVDGSLPLDRSSFAPLRILVVEDNPEVGGFAMAALDDLGHHATLARNADEALKQLRENADQCDVVFSDVMMPGMNGIELSHEIRRHWPDMPIILTSGYSEILSKDGSGEFELLHKPYSIDALSAAFQRLAAVV</sequence>
<dbReference type="AlphaFoldDB" id="A0A7W9F158"/>
<comment type="caution">
    <text evidence="8">The sequence shown here is derived from an EMBL/GenBank/DDBJ whole genome shotgun (WGS) entry which is preliminary data.</text>
</comment>
<evidence type="ECO:0000256" key="2">
    <source>
        <dbReference type="ARBA" id="ARBA00012438"/>
    </source>
</evidence>
<dbReference type="GO" id="GO:0000155">
    <property type="term" value="F:phosphorelay sensor kinase activity"/>
    <property type="evidence" value="ECO:0007669"/>
    <property type="project" value="TreeGrafter"/>
</dbReference>
<dbReference type="SMART" id="SM00448">
    <property type="entry name" value="REC"/>
    <property type="match status" value="1"/>
</dbReference>
<dbReference type="Gene3D" id="3.30.565.10">
    <property type="entry name" value="Histidine kinase-like ATPase, C-terminal domain"/>
    <property type="match status" value="1"/>
</dbReference>
<dbReference type="SUPFAM" id="SSF55874">
    <property type="entry name" value="ATPase domain of HSP90 chaperone/DNA topoisomerase II/histidine kinase"/>
    <property type="match status" value="1"/>
</dbReference>
<evidence type="ECO:0000256" key="5">
    <source>
        <dbReference type="PROSITE-ProRule" id="PRU00169"/>
    </source>
</evidence>
<dbReference type="Pfam" id="PF02518">
    <property type="entry name" value="HATPase_c"/>
    <property type="match status" value="1"/>
</dbReference>
<evidence type="ECO:0000313" key="8">
    <source>
        <dbReference type="EMBL" id="MBB5729152.1"/>
    </source>
</evidence>
<dbReference type="Gene3D" id="3.40.50.2300">
    <property type="match status" value="1"/>
</dbReference>
<comment type="catalytic activity">
    <reaction evidence="1">
        <text>ATP + protein L-histidine = ADP + protein N-phospho-L-histidine.</text>
        <dbReference type="EC" id="2.7.13.3"/>
    </reaction>
</comment>
<evidence type="ECO:0000259" key="6">
    <source>
        <dbReference type="PROSITE" id="PS50109"/>
    </source>
</evidence>
<dbReference type="RefSeq" id="WP_157174751.1">
    <property type="nucleotide sequence ID" value="NZ_BMJP01000002.1"/>
</dbReference>
<keyword evidence="3" id="KW-0808">Transferase</keyword>
<dbReference type="PANTHER" id="PTHR43047">
    <property type="entry name" value="TWO-COMPONENT HISTIDINE PROTEIN KINASE"/>
    <property type="match status" value="1"/>
</dbReference>
<dbReference type="InterPro" id="IPR001789">
    <property type="entry name" value="Sig_transdc_resp-reg_receiver"/>
</dbReference>
<gene>
    <name evidence="8" type="ORF">FHS99_001630</name>
</gene>
<keyword evidence="5" id="KW-0597">Phosphoprotein</keyword>
<evidence type="ECO:0000313" key="9">
    <source>
        <dbReference type="Proteomes" id="UP000546701"/>
    </source>
</evidence>
<dbReference type="InterPro" id="IPR003594">
    <property type="entry name" value="HATPase_dom"/>
</dbReference>
<feature type="domain" description="Histidine kinase" evidence="6">
    <location>
        <begin position="1"/>
        <end position="102"/>
    </location>
</feature>
<organism evidence="8 9">
    <name type="scientific">Sphingomonas prati</name>
    <dbReference type="NCBI Taxonomy" id="1843237"/>
    <lineage>
        <taxon>Bacteria</taxon>
        <taxon>Pseudomonadati</taxon>
        <taxon>Pseudomonadota</taxon>
        <taxon>Alphaproteobacteria</taxon>
        <taxon>Sphingomonadales</taxon>
        <taxon>Sphingomonadaceae</taxon>
        <taxon>Sphingomonas</taxon>
    </lineage>
</organism>
<evidence type="ECO:0000259" key="7">
    <source>
        <dbReference type="PROSITE" id="PS50110"/>
    </source>
</evidence>
<dbReference type="InterPro" id="IPR005467">
    <property type="entry name" value="His_kinase_dom"/>
</dbReference>
<dbReference type="SMART" id="SM00387">
    <property type="entry name" value="HATPase_c"/>
    <property type="match status" value="1"/>
</dbReference>
<dbReference type="EMBL" id="JACIJR010000003">
    <property type="protein sequence ID" value="MBB5729152.1"/>
    <property type="molecule type" value="Genomic_DNA"/>
</dbReference>
<dbReference type="PRINTS" id="PR00344">
    <property type="entry name" value="BCTRLSENSOR"/>
</dbReference>
<accession>A0A7W9F158</accession>
<feature type="modified residue" description="4-aspartylphosphate" evidence="5">
    <location>
        <position position="174"/>
    </location>
</feature>
<evidence type="ECO:0000256" key="1">
    <source>
        <dbReference type="ARBA" id="ARBA00000085"/>
    </source>
</evidence>
<proteinExistence type="predicted"/>
<dbReference type="OrthoDB" id="9796100at2"/>